<sequence length="138" mass="15692">MLISIILILSCTTYHAVSLNINRIPFENFEIGRNIDQYSLYVRPNAVYVRRGDLSLEGKDVRIPTDIRSGDGYEGPAVIYIKFDKKTKQTAVWTFDGTVKRELLDGNLISNNEYIKFLPSSVSATLLIEQLREDSDSE</sequence>
<organism evidence="2 3">
    <name type="scientific">Bursaphelenchus okinawaensis</name>
    <dbReference type="NCBI Taxonomy" id="465554"/>
    <lineage>
        <taxon>Eukaryota</taxon>
        <taxon>Metazoa</taxon>
        <taxon>Ecdysozoa</taxon>
        <taxon>Nematoda</taxon>
        <taxon>Chromadorea</taxon>
        <taxon>Rhabditida</taxon>
        <taxon>Tylenchina</taxon>
        <taxon>Tylenchomorpha</taxon>
        <taxon>Aphelenchoidea</taxon>
        <taxon>Aphelenchoididae</taxon>
        <taxon>Bursaphelenchus</taxon>
    </lineage>
</organism>
<protein>
    <submittedName>
        <fullName evidence="2">Uncharacterized protein</fullName>
    </submittedName>
</protein>
<dbReference type="Proteomes" id="UP000783686">
    <property type="component" value="Unassembled WGS sequence"/>
</dbReference>
<keyword evidence="1" id="KW-0732">Signal</keyword>
<dbReference type="EMBL" id="CAJFDH010000001">
    <property type="protein sequence ID" value="CAD5207302.1"/>
    <property type="molecule type" value="Genomic_DNA"/>
</dbReference>
<dbReference type="EMBL" id="CAJFCW020000001">
    <property type="protein sequence ID" value="CAG9085127.1"/>
    <property type="molecule type" value="Genomic_DNA"/>
</dbReference>
<evidence type="ECO:0000313" key="3">
    <source>
        <dbReference type="Proteomes" id="UP000614601"/>
    </source>
</evidence>
<dbReference type="Proteomes" id="UP000614601">
    <property type="component" value="Unassembled WGS sequence"/>
</dbReference>
<dbReference type="OrthoDB" id="10406017at2759"/>
<feature type="signal peptide" evidence="1">
    <location>
        <begin position="1"/>
        <end position="18"/>
    </location>
</feature>
<proteinExistence type="predicted"/>
<gene>
    <name evidence="2" type="ORF">BOKJ2_LOCUS1986</name>
</gene>
<feature type="chain" id="PRO_5036408224" evidence="1">
    <location>
        <begin position="19"/>
        <end position="138"/>
    </location>
</feature>
<comment type="caution">
    <text evidence="2">The sequence shown here is derived from an EMBL/GenBank/DDBJ whole genome shotgun (WGS) entry which is preliminary data.</text>
</comment>
<dbReference type="AlphaFoldDB" id="A0A811JVP2"/>
<evidence type="ECO:0000256" key="1">
    <source>
        <dbReference type="SAM" id="SignalP"/>
    </source>
</evidence>
<keyword evidence="3" id="KW-1185">Reference proteome</keyword>
<name>A0A811JVP2_9BILA</name>
<evidence type="ECO:0000313" key="2">
    <source>
        <dbReference type="EMBL" id="CAD5207302.1"/>
    </source>
</evidence>
<accession>A0A811JVP2</accession>
<reference evidence="2" key="1">
    <citation type="submission" date="2020-09" db="EMBL/GenBank/DDBJ databases">
        <authorList>
            <person name="Kikuchi T."/>
        </authorList>
    </citation>
    <scope>NUCLEOTIDE SEQUENCE</scope>
    <source>
        <strain evidence="2">SH1</strain>
    </source>
</reference>